<keyword evidence="2" id="KW-0812">Transmembrane</keyword>
<evidence type="ECO:0000313" key="4">
    <source>
        <dbReference type="Proteomes" id="UP000240429"/>
    </source>
</evidence>
<gene>
    <name evidence="3" type="ORF">C6Y14_36500</name>
</gene>
<keyword evidence="4" id="KW-1185">Reference proteome</keyword>
<name>A0A2P8PXC3_9ACTN</name>
<dbReference type="Proteomes" id="UP000240429">
    <property type="component" value="Unassembled WGS sequence"/>
</dbReference>
<keyword evidence="2" id="KW-0472">Membrane</keyword>
<evidence type="ECO:0000256" key="1">
    <source>
        <dbReference type="SAM" id="MobiDB-lite"/>
    </source>
</evidence>
<feature type="transmembrane region" description="Helical" evidence="2">
    <location>
        <begin position="29"/>
        <end position="51"/>
    </location>
</feature>
<dbReference type="AlphaFoldDB" id="A0A2P8PXC3"/>
<reference evidence="3 4" key="1">
    <citation type="submission" date="2018-03" db="EMBL/GenBank/DDBJ databases">
        <title>Streptomyces dioscori sp. nov., a novel endophytic actinobacterium isolated from bulbil of Dioscorea bulbifera L.</title>
        <authorList>
            <person name="Zhikuan W."/>
        </authorList>
    </citation>
    <scope>NUCLEOTIDE SEQUENCE [LARGE SCALE GENOMIC DNA]</scope>
    <source>
        <strain evidence="3 4">A217</strain>
    </source>
</reference>
<proteinExistence type="predicted"/>
<feature type="region of interest" description="Disordered" evidence="1">
    <location>
        <begin position="120"/>
        <end position="171"/>
    </location>
</feature>
<feature type="region of interest" description="Disordered" evidence="1">
    <location>
        <begin position="57"/>
        <end position="99"/>
    </location>
</feature>
<comment type="caution">
    <text evidence="3">The sequence shown here is derived from an EMBL/GenBank/DDBJ whole genome shotgun (WGS) entry which is preliminary data.</text>
</comment>
<dbReference type="EMBL" id="PYBJ01000029">
    <property type="protein sequence ID" value="PSM38641.1"/>
    <property type="molecule type" value="Genomic_DNA"/>
</dbReference>
<sequence>MGRTIMLSMSSDVAAVHSVTAAAGEKRTLIWLAVGAATALALLLALVVLAVHRTRVSPAADGPDPARGPRHRGTPRPLPLPRRRRRRDREAEVPRRTATVRTGLHPQGYVELDHCLHRAEWTDSGTPPPAPGAPVDVTDPARADPEGASGPADVLLAVPCQHRPPTTDEHD</sequence>
<keyword evidence="2" id="KW-1133">Transmembrane helix</keyword>
<evidence type="ECO:0000256" key="2">
    <source>
        <dbReference type="SAM" id="Phobius"/>
    </source>
</evidence>
<accession>A0A2P8PXC3</accession>
<evidence type="ECO:0000313" key="3">
    <source>
        <dbReference type="EMBL" id="PSM38641.1"/>
    </source>
</evidence>
<protein>
    <submittedName>
        <fullName evidence="3">Uncharacterized protein</fullName>
    </submittedName>
</protein>
<organism evidence="3 4">
    <name type="scientific">Streptomyces dioscori</name>
    <dbReference type="NCBI Taxonomy" id="2109333"/>
    <lineage>
        <taxon>Bacteria</taxon>
        <taxon>Bacillati</taxon>
        <taxon>Actinomycetota</taxon>
        <taxon>Actinomycetes</taxon>
        <taxon>Kitasatosporales</taxon>
        <taxon>Streptomycetaceae</taxon>
        <taxon>Streptomyces</taxon>
        <taxon>Streptomyces aurantiacus group</taxon>
    </lineage>
</organism>